<feature type="domain" description="RdRp catalytic" evidence="35">
    <location>
        <begin position="2520"/>
        <end position="2644"/>
    </location>
</feature>
<proteinExistence type="inferred from homology"/>
<dbReference type="PROSITE" id="PS51871">
    <property type="entry name" value="PV_P1_PRO"/>
    <property type="match status" value="1"/>
</dbReference>
<evidence type="ECO:0000256" key="6">
    <source>
        <dbReference type="ARBA" id="ARBA00020107"/>
    </source>
</evidence>
<dbReference type="InterPro" id="IPR001205">
    <property type="entry name" value="RNA-dir_pol_C"/>
</dbReference>
<dbReference type="SMART" id="SM00487">
    <property type="entry name" value="DEXDc"/>
    <property type="match status" value="1"/>
</dbReference>
<evidence type="ECO:0000256" key="14">
    <source>
        <dbReference type="ARBA" id="ARBA00022562"/>
    </source>
</evidence>
<evidence type="ECO:0000256" key="5">
    <source>
        <dbReference type="ARBA" id="ARBA00006064"/>
    </source>
</evidence>
<evidence type="ECO:0000256" key="27">
    <source>
        <dbReference type="ARBA" id="ARBA00023280"/>
    </source>
</evidence>
<name>A0A5S9LVA8_9POTV</name>
<dbReference type="GO" id="GO:0039694">
    <property type="term" value="P:viral RNA genome replication"/>
    <property type="evidence" value="ECO:0007669"/>
    <property type="project" value="InterPro"/>
</dbReference>
<accession>A0A5S9LVA8</accession>
<dbReference type="PROSITE" id="PS51744">
    <property type="entry name" value="HC_PRO_CPD"/>
    <property type="match status" value="1"/>
</dbReference>
<dbReference type="GO" id="GO:0052170">
    <property type="term" value="P:symbiont-mediated suppression of host innate immune response"/>
    <property type="evidence" value="ECO:0007669"/>
    <property type="project" value="UniProtKB-KW"/>
</dbReference>
<evidence type="ECO:0000259" key="38">
    <source>
        <dbReference type="PROSITE" id="PS51436"/>
    </source>
</evidence>
<dbReference type="InterPro" id="IPR013648">
    <property type="entry name" value="PP_Potyviridae"/>
</dbReference>
<evidence type="ECO:0000256" key="19">
    <source>
        <dbReference type="ARBA" id="ARBA00022695"/>
    </source>
</evidence>
<evidence type="ECO:0000256" key="23">
    <source>
        <dbReference type="ARBA" id="ARBA00022807"/>
    </source>
</evidence>
<evidence type="ECO:0000256" key="12">
    <source>
        <dbReference type="ARBA" id="ARBA00022553"/>
    </source>
</evidence>
<dbReference type="CDD" id="cd23175">
    <property type="entry name" value="ps-ssRNAv_Potyviridae_RdRp"/>
    <property type="match status" value="1"/>
</dbReference>
<dbReference type="PANTHER" id="PTHR43519">
    <property type="entry name" value="ATP-DEPENDENT RNA HELICASE HRPB"/>
    <property type="match status" value="1"/>
</dbReference>
<keyword evidence="20" id="KW-0547">Nucleotide-binding</keyword>
<evidence type="ECO:0000256" key="13">
    <source>
        <dbReference type="ARBA" id="ARBA00022561"/>
    </source>
</evidence>
<feature type="domain" description="Helicase ATP-binding" evidence="36">
    <location>
        <begin position="1228"/>
        <end position="1380"/>
    </location>
</feature>
<evidence type="ECO:0000256" key="2">
    <source>
        <dbReference type="ARBA" id="ARBA00001848"/>
    </source>
</evidence>
<dbReference type="SMART" id="SM00490">
    <property type="entry name" value="HELICc"/>
    <property type="match status" value="1"/>
</dbReference>
<dbReference type="GO" id="GO:0004197">
    <property type="term" value="F:cysteine-type endopeptidase activity"/>
    <property type="evidence" value="ECO:0007669"/>
    <property type="project" value="InterPro"/>
</dbReference>
<keyword evidence="11" id="KW-0191">Covalent protein-RNA linkage</keyword>
<keyword evidence="12" id="KW-0597">Phosphoprotein</keyword>
<dbReference type="PANTHER" id="PTHR43519:SF1">
    <property type="entry name" value="ATP-DEPENDENT RNA HELICASE HRPB"/>
    <property type="match status" value="1"/>
</dbReference>
<feature type="active site" description="For helper component proteinase activity" evidence="32">
    <location>
        <position position="637"/>
    </location>
</feature>
<dbReference type="InterPro" id="IPR002540">
    <property type="entry name" value="Pept_S30_P1_potyvir"/>
</dbReference>
<dbReference type="PROSITE" id="PS51194">
    <property type="entry name" value="HELICASE_CTER"/>
    <property type="match status" value="1"/>
</dbReference>
<evidence type="ECO:0000256" key="29">
    <source>
        <dbReference type="ARBA" id="ARBA00029422"/>
    </source>
</evidence>
<dbReference type="GO" id="GO:0016818">
    <property type="term" value="F:hydrolase activity, acting on acid anhydrides, in phosphorus-containing anhydrides"/>
    <property type="evidence" value="ECO:0007669"/>
    <property type="project" value="InterPro"/>
</dbReference>
<evidence type="ECO:0000259" key="37">
    <source>
        <dbReference type="PROSITE" id="PS51194"/>
    </source>
</evidence>
<dbReference type="Pfam" id="PF00270">
    <property type="entry name" value="DEAD"/>
    <property type="match status" value="1"/>
</dbReference>
<keyword evidence="13" id="KW-0167">Capsid protein</keyword>
<organism evidence="41">
    <name type="scientific">Carrot virus Y</name>
    <dbReference type="NCBI Taxonomy" id="114923"/>
    <lineage>
        <taxon>Viruses</taxon>
        <taxon>Riboviria</taxon>
        <taxon>Orthornavirae</taxon>
        <taxon>Pisuviricota</taxon>
        <taxon>Stelpaviricetes</taxon>
        <taxon>Patatavirales</taxon>
        <taxon>Potyviridae</taxon>
        <taxon>Potyvirus</taxon>
        <taxon>Potyvirus carotae</taxon>
    </lineage>
</organism>
<dbReference type="InterPro" id="IPR009003">
    <property type="entry name" value="Peptidase_S1_PA"/>
</dbReference>
<evidence type="ECO:0000256" key="30">
    <source>
        <dbReference type="ARBA" id="ARBA00034108"/>
    </source>
</evidence>
<dbReference type="InterPro" id="IPR031159">
    <property type="entry name" value="HC_PRO_CPD_dom"/>
</dbReference>
<evidence type="ECO:0000256" key="10">
    <source>
        <dbReference type="ARBA" id="ARBA00022497"/>
    </source>
</evidence>
<dbReference type="Gene3D" id="3.30.70.270">
    <property type="match status" value="1"/>
</dbReference>
<evidence type="ECO:0000256" key="32">
    <source>
        <dbReference type="PROSITE-ProRule" id="PRU01080"/>
    </source>
</evidence>
<dbReference type="Pfam" id="PF00863">
    <property type="entry name" value="Peptidase_C4"/>
    <property type="match status" value="1"/>
</dbReference>
<feature type="domain" description="Peptidase C6" evidence="39">
    <location>
        <begin position="629"/>
        <end position="752"/>
    </location>
</feature>
<evidence type="ECO:0000256" key="21">
    <source>
        <dbReference type="ARBA" id="ARBA00022801"/>
    </source>
</evidence>
<dbReference type="Pfam" id="PF00271">
    <property type="entry name" value="Helicase_C"/>
    <property type="match status" value="1"/>
</dbReference>
<dbReference type="Pfam" id="PF00680">
    <property type="entry name" value="RdRP_1"/>
    <property type="match status" value="1"/>
</dbReference>
<dbReference type="Pfam" id="PF13608">
    <property type="entry name" value="Potyvirid-P3"/>
    <property type="match status" value="1"/>
</dbReference>
<reference evidence="41" key="1">
    <citation type="journal article" date="2019" name="Microbiol. Resour. Announc.">
        <title>Genome characterisation of two Carrot virus Y (CarVY) isolates from Australia.</title>
        <authorList>
            <person name="Kinoti W.M."/>
            <person name="Moran J."/>
            <person name="Gambley C.F."/>
            <person name="Rodoni B."/>
            <person name="Constable F.E."/>
        </authorList>
    </citation>
    <scope>NUCLEOTIDE SEQUENCE</scope>
    <source>
        <strain evidence="41">Vic Orig</strain>
    </source>
</reference>
<dbReference type="PROSITE" id="PS51436">
    <property type="entry name" value="POTYVIRUS_NIA_PRO"/>
    <property type="match status" value="1"/>
</dbReference>
<evidence type="ECO:0000259" key="36">
    <source>
        <dbReference type="PROSITE" id="PS51192"/>
    </source>
</evidence>
<dbReference type="InterPro" id="IPR043504">
    <property type="entry name" value="Peptidase_S1_PA_chymotrypsin"/>
</dbReference>
<dbReference type="SUPFAM" id="SSF50494">
    <property type="entry name" value="Trypsin-like serine proteases"/>
    <property type="match status" value="1"/>
</dbReference>
<dbReference type="InterPro" id="IPR007094">
    <property type="entry name" value="RNA-dir_pol_PSvirus"/>
</dbReference>
<feature type="compositionally biased region" description="Basic and acidic residues" evidence="34">
    <location>
        <begin position="2823"/>
        <end position="2841"/>
    </location>
</feature>
<dbReference type="GO" id="GO:0042025">
    <property type="term" value="C:host cell nucleus"/>
    <property type="evidence" value="ECO:0007669"/>
    <property type="project" value="UniProtKB-SubCell"/>
</dbReference>
<keyword evidence="7" id="KW-0941">Suppressor of RNA silencing</keyword>
<dbReference type="GO" id="GO:0006508">
    <property type="term" value="P:proteolysis"/>
    <property type="evidence" value="ECO:0007669"/>
    <property type="project" value="UniProtKB-KW"/>
</dbReference>
<evidence type="ECO:0000256" key="20">
    <source>
        <dbReference type="ARBA" id="ARBA00022741"/>
    </source>
</evidence>
<keyword evidence="8" id="KW-0696">RNA-directed RNA polymerase</keyword>
<dbReference type="InterPro" id="IPR001456">
    <property type="entry name" value="HC-pro"/>
</dbReference>
<evidence type="ECO:0000256" key="22">
    <source>
        <dbReference type="ARBA" id="ARBA00022806"/>
    </source>
</evidence>
<evidence type="ECO:0000256" key="31">
    <source>
        <dbReference type="ARBA" id="ARBA00045403"/>
    </source>
</evidence>
<evidence type="ECO:0000256" key="15">
    <source>
        <dbReference type="ARBA" id="ARBA00022581"/>
    </source>
</evidence>
<dbReference type="PROSITE" id="PS50507">
    <property type="entry name" value="RDRP_SSRNA_POS"/>
    <property type="match status" value="1"/>
</dbReference>
<dbReference type="EMBL" id="LC511903">
    <property type="protein sequence ID" value="BBP49732.1"/>
    <property type="molecule type" value="Genomic_RNA"/>
</dbReference>
<dbReference type="GO" id="GO:0004386">
    <property type="term" value="F:helicase activity"/>
    <property type="evidence" value="ECO:0007669"/>
    <property type="project" value="UniProtKB-KW"/>
</dbReference>
<keyword evidence="25" id="KW-0946">Virion</keyword>
<dbReference type="GO" id="GO:0003968">
    <property type="term" value="F:RNA-directed RNA polymerase activity"/>
    <property type="evidence" value="ECO:0007669"/>
    <property type="project" value="UniProtKB-KW"/>
</dbReference>
<evidence type="ECO:0000256" key="1">
    <source>
        <dbReference type="ARBA" id="ARBA00000785"/>
    </source>
</evidence>
<dbReference type="InterPro" id="IPR011545">
    <property type="entry name" value="DEAD/DEAH_box_helicase_dom"/>
</dbReference>
<comment type="catalytic activity">
    <reaction evidence="2">
        <text>Hydrolyzes a Gly-|-Gly bond at its own C-terminus, commonly in the sequence -Tyr-Xaa-Val-Gly-|-Gly, in the processing of the potyviral polyprotein.</text>
        <dbReference type="EC" id="3.4.22.45"/>
    </reaction>
</comment>
<dbReference type="InterPro" id="IPR001730">
    <property type="entry name" value="Potyv_NIa-pro_dom"/>
</dbReference>
<dbReference type="InterPro" id="IPR014001">
    <property type="entry name" value="Helicase_ATP-bd"/>
</dbReference>
<evidence type="ECO:0000256" key="33">
    <source>
        <dbReference type="RuleBase" id="RU003351"/>
    </source>
</evidence>
<keyword evidence="27" id="KW-0899">Viral immunoevasion</keyword>
<evidence type="ECO:0000259" key="40">
    <source>
        <dbReference type="PROSITE" id="PS51871"/>
    </source>
</evidence>
<evidence type="ECO:0000256" key="4">
    <source>
        <dbReference type="ARBA" id="ARBA00004328"/>
    </source>
</evidence>
<comment type="function">
    <text evidence="28">Involved in aphid transmission, cell-to-cell and systemis movement, encapsidation of the viral RNA and in the regulation of viral RNA amplification.</text>
</comment>
<dbReference type="SUPFAM" id="SSF56672">
    <property type="entry name" value="DNA/RNA polymerases"/>
    <property type="match status" value="1"/>
</dbReference>
<evidence type="ECO:0000256" key="24">
    <source>
        <dbReference type="ARBA" id="ARBA00022840"/>
    </source>
</evidence>
<evidence type="ECO:0000256" key="17">
    <source>
        <dbReference type="ARBA" id="ARBA00022670"/>
    </source>
</evidence>
<dbReference type="Pfam" id="PF00767">
    <property type="entry name" value="Poty_coat"/>
    <property type="match status" value="1"/>
</dbReference>
<dbReference type="GO" id="GO:0005524">
    <property type="term" value="F:ATP binding"/>
    <property type="evidence" value="ECO:0007669"/>
    <property type="project" value="UniProtKB-KW"/>
</dbReference>
<dbReference type="InterPro" id="IPR039560">
    <property type="entry name" value="Potyvirid-P3"/>
</dbReference>
<dbReference type="GO" id="GO:0003723">
    <property type="term" value="F:RNA binding"/>
    <property type="evidence" value="ECO:0007669"/>
    <property type="project" value="InterPro"/>
</dbReference>
<dbReference type="Pfam" id="PF00851">
    <property type="entry name" value="Peptidase_C6"/>
    <property type="match status" value="1"/>
</dbReference>
<evidence type="ECO:0000256" key="3">
    <source>
        <dbReference type="ARBA" id="ARBA00004147"/>
    </source>
</evidence>
<feature type="domain" description="Helicase C-terminal" evidence="37">
    <location>
        <begin position="1399"/>
        <end position="1558"/>
    </location>
</feature>
<dbReference type="GO" id="GO:0019029">
    <property type="term" value="C:helical viral capsid"/>
    <property type="evidence" value="ECO:0007669"/>
    <property type="project" value="UniProtKB-KW"/>
</dbReference>
<evidence type="ECO:0000256" key="34">
    <source>
        <dbReference type="SAM" id="MobiDB-lite"/>
    </source>
</evidence>
<keyword evidence="17" id="KW-0645">Protease</keyword>
<comment type="function">
    <text evidence="29">Has helicase activity. It may be involved in replication.</text>
</comment>
<evidence type="ECO:0000256" key="26">
    <source>
        <dbReference type="ARBA" id="ARBA00022953"/>
    </source>
</evidence>
<keyword evidence="19" id="KW-0548">Nucleotidyltransferase</keyword>
<comment type="similarity">
    <text evidence="5 33">Belongs to the potyviridae genome polyprotein family.</text>
</comment>
<keyword evidence="14" id="KW-1048">Host nucleus</keyword>
<keyword evidence="15" id="KW-0945">Host-virus interaction</keyword>
<keyword evidence="23" id="KW-0788">Thiol protease</keyword>
<dbReference type="InterPro" id="IPR001650">
    <property type="entry name" value="Helicase_C-like"/>
</dbReference>
<keyword evidence="24" id="KW-0067">ATP-binding</keyword>
<evidence type="ECO:0000256" key="28">
    <source>
        <dbReference type="ARBA" id="ARBA00029405"/>
    </source>
</evidence>
<dbReference type="GO" id="GO:0005198">
    <property type="term" value="F:structural molecule activity"/>
    <property type="evidence" value="ECO:0007669"/>
    <property type="project" value="InterPro"/>
</dbReference>
<evidence type="ECO:0000256" key="18">
    <source>
        <dbReference type="ARBA" id="ARBA00022679"/>
    </source>
</evidence>
<dbReference type="InterPro" id="IPR001592">
    <property type="entry name" value="Poty_coat"/>
</dbReference>
<protein>
    <recommendedName>
        <fullName evidence="6">Genome polyprotein</fullName>
    </recommendedName>
</protein>
<evidence type="ECO:0000256" key="7">
    <source>
        <dbReference type="ARBA" id="ARBA00022463"/>
    </source>
</evidence>
<feature type="domain" description="Peptidase S30" evidence="40">
    <location>
        <begin position="148"/>
        <end position="294"/>
    </location>
</feature>
<dbReference type="Pfam" id="PF08440">
    <property type="entry name" value="Poty_PP"/>
    <property type="match status" value="1"/>
</dbReference>
<sequence length="3074" mass="349424">MATIISTSRVNLSEAILNNLPKCHITFGTFGLGAAAVPLVPNNTTPKMNIWEKLENDLSSKFERRANMVPVVNKNGTWTYKIAPPKKQVWAVRKTNEGFKFSAHQYDVTKITIAGGVKPSITHFVDEKKKAMALSKRCKQSIVRRKLVFNENQFDMLMQQLSSIMKKKNMNFEIAGKKARKPARCCFRNYGQFKTVHVLTKHETGHRKRTDASLSKYQNTQVKRIIEQSVKIRVINDKILRKGHSGACFLEHMLQGKFGRSINGLFIVRGRCDGEVLNSLSKQTESNTFRMTHYSTSEQFFQSFSRVFVSCKPKTINHVCESNFKVEDCGIVAALVTQTIFQFGKITCKQCAIEYTNLSDAEMKTWIEQELEDTIQNMEKKMPDFTHVIRFLKDLRRFLCLVNNNTTVFSDTQQLISSYDSEPFVQLKKLNDIVIKGNMMTADELSAATDLINKMARFQKNRTDNIKSGSLTHFRNKISGKTTMNFSLMCDNQLDKNGNFLWGQRGYHAKRFFSNYFEVIDPSRGYDKYQVRNHPNGSRTLAIKNLIVSTDLETLREQLKGEFVKQPEVSSQCVSRLNDDFVYPCCCVTTESGAAIESQFLKPTKNHLVIGNTGDSKFVDLPTEVSEKMYIAKEGYCYVNIFLAMLVNVNEDSAKDFTKMVRDMVIENKLGKWPTLMDVATACHLLTVFHPETSNAELPRILVNHNTKTMHVIDSYGSKTTGFHVLKANTVSQLIKFADLSLASEMKFYAVGGNRLGEPMDHDTSISLLIKAMYRPKMMERLLMEEPYLLVMSVMSPRVLLALFNSGSLEHATHMWVKKDQNIAQVATMLSALSGKVTLAKTINEQLATINKHSSAMLENVFRGTRTNMSYIQAISTLTLIDARGQTDAVLDAHGYQILPVSLYEVMEKIYQKELDASWGELSLWEKLQAMRYARRWRKYCLEPLIEPNNRGLQDRYDISLKSSLGKMKKFVKTQNVAICKRWSLFAITIKQRVFSKSLSLFVGMLPNVFSFINTLIIVNVLLGIIAQSKKMIDDHQMNKQRIADAKYEKNLDILEGLYLSFVKTKGFQPTHGEFIEYVCKLNPGLVDFAKEAIVDDNELVKHEAKRVSEARLEQAMAFVALILMAIDAERSDCVYKVLNKLKNLMSIADADVYHQSIDEIRSEIEEKKLTIDFTLNDSFTPSIRAHDSTFADWWSNQINNANVITHYRTEGKFYEFTRQNASDIAHQIAHDSAKDVLLRGAVGSGKSTGLPYELSQRGNVLLIEPTRPLAENVHRQLQGVPFLVNPTLRMRGMSAFGSARITIMTSGFALHYFANNVDQIRNFDFVLFDECHVLDSCAMAYRCLLHDTKYSGKVIKVSATPPGRECEFTTQCPVEIRIEETLSFQAFVQGQGSGCNFDVIKEGNNILVYVASYNEVDTLSKLLLEKGFSVTKVDGRTMKLGNVEIETHGTDKKKHFVVATNIIENGVTLDIDVVVDFGTKVTPFLDVDNRMVQYTKGCISYGERIQRLGRVGRNKKGLALRIGQTQKGLIEVPSMIATEAAFLCFAYGLPVMTHNVSTSLLNQCTVKQARVMLNFEISPFYMVNLVRYDGCMHPEIHNILKKFKLRDSEIVLNSMALPTRSVDNWLSVETYNKLGSRLGLENSVRVPFLIRDIPEKVHDQIWIAMTSFKKDNCFQRVSSASACKIAYTLQTDVHAIPRTIAILDNLIEQERTKEAHHRSMKANSTVSGSLNITSIVNSIRSKYSQNYAQENIEKLQRAKNQLLEYANLDIDASFPELVRNFTALECVTHQSANEIGNALQLKGRWNKSIITKDLIVLCGISMGGAYLIYTWFTENFNKTVYHQGFNKRARQKLKFRNKNDARMAREVYGDDEVIEDHFGAAYTKKGKQSGRTHGMGSKNRKFVNMYSYDADDFSFVRYVDPLTGYTLDESPMTDMRLVAERIHEGRDYELTNGDLDRQSIYAKPGIKAFYQKGGAKEAIMIDLQPHNPLEVCNSGVISGYPERAGEFRQSGKPLAIPASSVPEPNEFNEEAIHEGLSMFKGLRDYNSIASCICKLTNESDGHSESLYGIGFGCVIITNQHLFERNNGTLRIQSHHGEFLIPNTTTLQMSPCGSRDIILIKMPKDLPPFPQKLKFRQPKTNERVCMVGSNFQAQSTRSTISETSVVFPKEGSVFWKHWISTKDGYCGLPMVATDDGKIVGIHSLSNISNTQNYFTNFPDNFENESLKNLENLEWVKHWKYNSNNVGYGSLMLHRSQPDGLFKPVKLVQDLNEESVYNQSIHNSWLLNKLNGNLKAIGRSNAQLVTKHVVKGKCILFEEYLNTHSEASFKFRPLMGAYGKSKLNKDAYVKDLFKYTSPIVVGILDTDMFEKAVSALICRMERAGFTNCEYVTDAQAIFRALNMKAAVGALYQGKKREYFHDYTDEMKDKIVEQSCRRLYEGKMGIWNGSLKAELRPMEKVQENKTRSFTAAPIDTLLAGKVCVDDFNNQFYAMHFRCPWSVGMTKFYGGWNTLLNLLPDGWVYYDADGSQFDSSLSPYLINAVLQIRLHFMEDFAEGEQMLSNLYTEIVYTPILTPDGTIVKKFKGNNSGQLSTVVDNTLMVVLAMTYSLMCLGYPEEEHDDVCKFLVNGDDLLVAFHPDHEHIAGKLSDLFKQMGLKYTFDTRTEDKKELWFMSHKGLMLNGMFIPKLEEERIVSILEWDRSSEPAHRLEAICAAMVESWGYDWLTEEIRKFYSWVLDKEPYSEIAKQGKAPYISEMALRKLYTSKDVSEGEILRFLNSFEERYVEEDEDIRVFHQGDRIIDAGEDKEKKDKANPKVGASGSGDKKDDDKGQMVPKNDRDINAGTTGTIAVPKLKAISNKMKVPQYKKKNSMNLEFLLTYLPEQTEISNKRATHSQYESWYEGVKTDYDVSDSEMEVLLSGLMVWCLENGTSPDLNGMWTMMDGDEQREYPIKPLIEHAKPTFRQIMHHFSDVAVAYIEMRNTKSPYMPGYGLKRNLRDRSLACYAFDFYEMTSRSPERAKEAHLQMKAAALRNSKTRLLGLDGSVSGKEEDTERHTVEDVNRNMHTLLGMQGI</sequence>
<feature type="region of interest" description="Disordered" evidence="34">
    <location>
        <begin position="2803"/>
        <end position="2845"/>
    </location>
</feature>
<dbReference type="PROSITE" id="PS51192">
    <property type="entry name" value="HELICASE_ATP_BIND_1"/>
    <property type="match status" value="1"/>
</dbReference>
<keyword evidence="22" id="KW-0347">Helicase</keyword>
<dbReference type="Pfam" id="PF01577">
    <property type="entry name" value="Peptidase_S30"/>
    <property type="match status" value="1"/>
</dbReference>
<dbReference type="InterPro" id="IPR042308">
    <property type="entry name" value="HC_PRO_CPD_sf"/>
</dbReference>
<comment type="subcellular location">
    <subcellularLocation>
        <location evidence="30">Host cytoplasmic vesicle</location>
    </subcellularLocation>
    <subcellularLocation>
        <location evidence="3">Host nucleus</location>
    </subcellularLocation>
    <subcellularLocation>
        <location evidence="4">Virion</location>
    </subcellularLocation>
</comment>
<dbReference type="SUPFAM" id="SSF52540">
    <property type="entry name" value="P-loop containing nucleoside triphosphate hydrolases"/>
    <property type="match status" value="2"/>
</dbReference>
<evidence type="ECO:0000256" key="8">
    <source>
        <dbReference type="ARBA" id="ARBA00022484"/>
    </source>
</evidence>
<feature type="active site" description="For helper component proteinase activity" evidence="32">
    <location>
        <position position="711"/>
    </location>
</feature>
<keyword evidence="16" id="KW-1090">Inhibition of host innate immune response by virus</keyword>
<keyword evidence="9" id="KW-1036">Host cytoplasmic vesicle</keyword>
<dbReference type="Gene3D" id="3.40.50.300">
    <property type="entry name" value="P-loop containing nucleotide triphosphate hydrolases"/>
    <property type="match status" value="2"/>
</dbReference>
<keyword evidence="26" id="KW-0693">Viral RNA replication</keyword>
<dbReference type="Gene3D" id="3.90.70.150">
    <property type="entry name" value="Helper component proteinase"/>
    <property type="match status" value="1"/>
</dbReference>
<evidence type="ECO:0000313" key="41">
    <source>
        <dbReference type="EMBL" id="BBP49732.1"/>
    </source>
</evidence>
<evidence type="ECO:0000256" key="25">
    <source>
        <dbReference type="ARBA" id="ARBA00022844"/>
    </source>
</evidence>
<dbReference type="InterPro" id="IPR043128">
    <property type="entry name" value="Rev_trsase/Diguanyl_cyclase"/>
</dbReference>
<keyword evidence="21" id="KW-0378">Hydrolase</keyword>
<keyword evidence="18" id="KW-0808">Transferase</keyword>
<feature type="compositionally biased region" description="Basic and acidic residues" evidence="34">
    <location>
        <begin position="2803"/>
        <end position="2814"/>
    </location>
</feature>
<dbReference type="Gene3D" id="2.40.10.10">
    <property type="entry name" value="Trypsin-like serine proteases"/>
    <property type="match status" value="2"/>
</dbReference>
<comment type="function">
    <text evidence="31">Mediates the cap-independent, EIF4E-dependent translation of viral genomic RNAs. Binds to the cap-binding site of host EIF4E and thus interferes with the host EIF4E-dependent mRNA export and translation. VPg-RNA directly binds EIF4E and is a template for transcription. Also forms trimeric complexes with EIF4E-EIF4G, which are templates for translation.</text>
</comment>
<dbReference type="PRINTS" id="PR00966">
    <property type="entry name" value="NIAPOTYPTASE"/>
</dbReference>
<dbReference type="GO" id="GO:0044161">
    <property type="term" value="C:host cell cytoplasmic vesicle"/>
    <property type="evidence" value="ECO:0007669"/>
    <property type="project" value="UniProtKB-SubCell"/>
</dbReference>
<evidence type="ECO:0000256" key="11">
    <source>
        <dbReference type="ARBA" id="ARBA00022520"/>
    </source>
</evidence>
<dbReference type="InterPro" id="IPR043502">
    <property type="entry name" value="DNA/RNA_pol_sf"/>
</dbReference>
<evidence type="ECO:0000259" key="35">
    <source>
        <dbReference type="PROSITE" id="PS50507"/>
    </source>
</evidence>
<evidence type="ECO:0000256" key="16">
    <source>
        <dbReference type="ARBA" id="ARBA00022632"/>
    </source>
</evidence>
<evidence type="ECO:0000256" key="9">
    <source>
        <dbReference type="ARBA" id="ARBA00022488"/>
    </source>
</evidence>
<keyword evidence="10" id="KW-1139">Helical capsid protein</keyword>
<comment type="catalytic activity">
    <reaction evidence="1">
        <text>Hydrolyzes glutaminyl bonds, and activity is further restricted by preferences for the amino acids in P6 - P1' that vary with the species of potyvirus, e.g. Glu-Xaa-Xaa-Tyr-Xaa-Gln-|-(Ser or Gly) for the enzyme from tobacco etch virus. The natural substrate is the viral polyprotein, but other proteins and oligopeptides containing the appropriate consensus sequence are also cleaved.</text>
        <dbReference type="EC" id="3.4.22.44"/>
    </reaction>
</comment>
<evidence type="ECO:0000259" key="39">
    <source>
        <dbReference type="PROSITE" id="PS51744"/>
    </source>
</evidence>
<dbReference type="InterPro" id="IPR027417">
    <property type="entry name" value="P-loop_NTPase"/>
</dbReference>
<dbReference type="GO" id="GO:0006351">
    <property type="term" value="P:DNA-templated transcription"/>
    <property type="evidence" value="ECO:0007669"/>
    <property type="project" value="InterPro"/>
</dbReference>
<feature type="domain" description="Peptidase C4" evidence="38">
    <location>
        <begin position="2036"/>
        <end position="2254"/>
    </location>
</feature>